<dbReference type="SUPFAM" id="SSF52540">
    <property type="entry name" value="P-loop containing nucleoside triphosphate hydrolases"/>
    <property type="match status" value="3"/>
</dbReference>
<dbReference type="SMART" id="SM00487">
    <property type="entry name" value="DEXDc"/>
    <property type="match status" value="1"/>
</dbReference>
<dbReference type="GO" id="GO:0003678">
    <property type="term" value="F:DNA helicase activity"/>
    <property type="evidence" value="ECO:0007669"/>
    <property type="project" value="TreeGrafter"/>
</dbReference>
<dbReference type="InterPro" id="IPR003711">
    <property type="entry name" value="CarD-like/TRCF_RID"/>
</dbReference>
<dbReference type="InterPro" id="IPR036101">
    <property type="entry name" value="CarD-like/TRCF_RID_sf"/>
</dbReference>
<dbReference type="Pfam" id="PF00271">
    <property type="entry name" value="Helicase_C"/>
    <property type="match status" value="1"/>
</dbReference>
<keyword evidence="4" id="KW-0378">Hydrolase</keyword>
<dbReference type="CDD" id="cd17991">
    <property type="entry name" value="DEXHc_TRCF"/>
    <property type="match status" value="1"/>
</dbReference>
<evidence type="ECO:0000256" key="8">
    <source>
        <dbReference type="ARBA" id="ARBA00023204"/>
    </source>
</evidence>
<dbReference type="GO" id="GO:0003677">
    <property type="term" value="F:DNA binding"/>
    <property type="evidence" value="ECO:0007669"/>
    <property type="project" value="UniProtKB-KW"/>
</dbReference>
<dbReference type="EMBL" id="JACOZA010000081">
    <property type="protein sequence ID" value="MBI2097129.1"/>
    <property type="molecule type" value="Genomic_DNA"/>
</dbReference>
<evidence type="ECO:0000256" key="1">
    <source>
        <dbReference type="ARBA" id="ARBA00022490"/>
    </source>
</evidence>
<dbReference type="InterPro" id="IPR014001">
    <property type="entry name" value="Helicase_ATP-bd"/>
</dbReference>
<protein>
    <submittedName>
        <fullName evidence="11">DEAD/DEAH box helicase</fullName>
    </submittedName>
</protein>
<evidence type="ECO:0000259" key="9">
    <source>
        <dbReference type="PROSITE" id="PS51192"/>
    </source>
</evidence>
<evidence type="ECO:0000256" key="4">
    <source>
        <dbReference type="ARBA" id="ARBA00022801"/>
    </source>
</evidence>
<keyword evidence="5 11" id="KW-0347">Helicase</keyword>
<keyword evidence="1" id="KW-0963">Cytoplasm</keyword>
<keyword evidence="3" id="KW-0227">DNA damage</keyword>
<dbReference type="InterPro" id="IPR001650">
    <property type="entry name" value="Helicase_C-like"/>
</dbReference>
<dbReference type="AlphaFoldDB" id="A0A931SDL0"/>
<dbReference type="Gene3D" id="3.30.2060.10">
    <property type="entry name" value="Penicillin-binding protein 1b domain"/>
    <property type="match status" value="1"/>
</dbReference>
<dbReference type="Proteomes" id="UP000724148">
    <property type="component" value="Unassembled WGS sequence"/>
</dbReference>
<evidence type="ECO:0000256" key="6">
    <source>
        <dbReference type="ARBA" id="ARBA00022840"/>
    </source>
</evidence>
<gene>
    <name evidence="11" type="ORF">HYT40_03220</name>
</gene>
<evidence type="ECO:0000313" key="11">
    <source>
        <dbReference type="EMBL" id="MBI2097129.1"/>
    </source>
</evidence>
<keyword evidence="7" id="KW-0238">DNA-binding</keyword>
<dbReference type="GO" id="GO:0005524">
    <property type="term" value="F:ATP binding"/>
    <property type="evidence" value="ECO:0007669"/>
    <property type="project" value="UniProtKB-KW"/>
</dbReference>
<dbReference type="Pfam" id="PF17757">
    <property type="entry name" value="UvrB_inter"/>
    <property type="match status" value="1"/>
</dbReference>
<keyword evidence="2" id="KW-0547">Nucleotide-binding</keyword>
<dbReference type="InterPro" id="IPR047112">
    <property type="entry name" value="RecG/Mfd"/>
</dbReference>
<dbReference type="InterPro" id="IPR027417">
    <property type="entry name" value="P-loop_NTPase"/>
</dbReference>
<keyword evidence="8" id="KW-0234">DNA repair</keyword>
<dbReference type="GO" id="GO:0006281">
    <property type="term" value="P:DNA repair"/>
    <property type="evidence" value="ECO:0007669"/>
    <property type="project" value="UniProtKB-KW"/>
</dbReference>
<evidence type="ECO:0000256" key="7">
    <source>
        <dbReference type="ARBA" id="ARBA00023125"/>
    </source>
</evidence>
<dbReference type="InterPro" id="IPR041471">
    <property type="entry name" value="UvrB_inter"/>
</dbReference>
<feature type="domain" description="Helicase ATP-binding" evidence="9">
    <location>
        <begin position="292"/>
        <end position="453"/>
    </location>
</feature>
<dbReference type="PROSITE" id="PS51194">
    <property type="entry name" value="HELICASE_CTER"/>
    <property type="match status" value="1"/>
</dbReference>
<keyword evidence="6" id="KW-0067">ATP-binding</keyword>
<evidence type="ECO:0000256" key="3">
    <source>
        <dbReference type="ARBA" id="ARBA00022763"/>
    </source>
</evidence>
<dbReference type="PROSITE" id="PS51192">
    <property type="entry name" value="HELICASE_ATP_BIND_1"/>
    <property type="match status" value="1"/>
</dbReference>
<dbReference type="Gene3D" id="2.40.10.170">
    <property type="match status" value="1"/>
</dbReference>
<dbReference type="SMART" id="SM01058">
    <property type="entry name" value="CarD_TRCF"/>
    <property type="match status" value="1"/>
</dbReference>
<dbReference type="PANTHER" id="PTHR47964">
    <property type="entry name" value="ATP-DEPENDENT DNA HELICASE HOMOLOG RECG, CHLOROPLASTIC"/>
    <property type="match status" value="1"/>
</dbReference>
<proteinExistence type="predicted"/>
<dbReference type="SUPFAM" id="SSF141259">
    <property type="entry name" value="CarD-like"/>
    <property type="match status" value="1"/>
</dbReference>
<evidence type="ECO:0000256" key="2">
    <source>
        <dbReference type="ARBA" id="ARBA00022741"/>
    </source>
</evidence>
<evidence type="ECO:0000313" key="12">
    <source>
        <dbReference type="Proteomes" id="UP000724148"/>
    </source>
</evidence>
<evidence type="ECO:0000256" key="5">
    <source>
        <dbReference type="ARBA" id="ARBA00022806"/>
    </source>
</evidence>
<name>A0A931SDL0_9BACT</name>
<dbReference type="PANTHER" id="PTHR47964:SF1">
    <property type="entry name" value="ATP-DEPENDENT DNA HELICASE HOMOLOG RECG, CHLOROPLASTIC"/>
    <property type="match status" value="1"/>
</dbReference>
<dbReference type="Pfam" id="PF02559">
    <property type="entry name" value="CarD_TRCF_RID"/>
    <property type="match status" value="1"/>
</dbReference>
<dbReference type="InterPro" id="IPR011545">
    <property type="entry name" value="DEAD/DEAH_box_helicase_dom"/>
</dbReference>
<reference evidence="11" key="1">
    <citation type="submission" date="2020-07" db="EMBL/GenBank/DDBJ databases">
        <title>Huge and variable diversity of episymbiotic CPR bacteria and DPANN archaea in groundwater ecosystems.</title>
        <authorList>
            <person name="He C.Y."/>
            <person name="Keren R."/>
            <person name="Whittaker M."/>
            <person name="Farag I.F."/>
            <person name="Doudna J."/>
            <person name="Cate J.H.D."/>
            <person name="Banfield J.F."/>
        </authorList>
    </citation>
    <scope>NUCLEOTIDE SEQUENCE</scope>
    <source>
        <strain evidence="11">NC_groundwater_193_Ag_S-0.1um_51_7</strain>
    </source>
</reference>
<comment type="caution">
    <text evidence="11">The sequence shown here is derived from an EMBL/GenBank/DDBJ whole genome shotgun (WGS) entry which is preliminary data.</text>
</comment>
<dbReference type="GO" id="GO:0016787">
    <property type="term" value="F:hydrolase activity"/>
    <property type="evidence" value="ECO:0007669"/>
    <property type="project" value="UniProtKB-KW"/>
</dbReference>
<feature type="domain" description="Helicase C-terminal" evidence="10">
    <location>
        <begin position="475"/>
        <end position="627"/>
    </location>
</feature>
<organism evidence="11 12">
    <name type="scientific">Candidatus Sungiibacteriota bacterium</name>
    <dbReference type="NCBI Taxonomy" id="2750080"/>
    <lineage>
        <taxon>Bacteria</taxon>
        <taxon>Candidatus Sungiibacteriota</taxon>
    </lineage>
</organism>
<dbReference type="SMART" id="SM00490">
    <property type="entry name" value="HELICc"/>
    <property type="match status" value="1"/>
</dbReference>
<accession>A0A931SDL0</accession>
<dbReference type="Pfam" id="PF00270">
    <property type="entry name" value="DEAD"/>
    <property type="match status" value="1"/>
</dbReference>
<dbReference type="Gene3D" id="3.40.50.300">
    <property type="entry name" value="P-loop containing nucleotide triphosphate hydrolases"/>
    <property type="match status" value="2"/>
</dbReference>
<evidence type="ECO:0000259" key="10">
    <source>
        <dbReference type="PROSITE" id="PS51194"/>
    </source>
</evidence>
<sequence length="670" mass="74749">MKESNSEKRVIIAAVIPTFLERGALWFAENEERVLRAAKTQPWWQRNILVLEVGTALKLSGLLRRLGDLGYQKSQTIISPGEFATLGDTIRVSAINRAQIARIEFHGNTIEAITDEEFAAPPPKPKKKSREITFREGEYVVHLDHGIGIYRGTVSANNESITNKRIRTFEKDPLFVEGHEFHVIEYAAPRRGAPPDRLLVPLGQEKRLSLYIGFEHPTIHRLGGQLWPNTKRKIKASADQFARELLSIYAKREGKERPPMHGDRAMETGFADAFPFIETPAQTRATAEIIADFEKPTPMDRVLAGDVGFGKTEVAMRAALRAVLSGKQAAVLAPTTILVEQHSRTFTERFSDFPVRVAALSRLTDSKSEKEIIESLARGRIDIIIGTHRLLSKDVAAPKLGFLIVDEEQRFGVRQKEHFKKLRSELDILSLSATPIPRTLSLTLAGLRGMSEVNDPLPERIAVKNFVLPFSEDIQIKAIKEELARDGQVYVLHNRVETISLAARKIQESLPDAAIGMIHGRMDEKTLLHELNRFREKKTDVLVATTIIENGLDFSNVNTLIVENATRLGLAQAYQIRGRIGRGDRQAFAYFLYPAQHLTPEARERLETLEAFEALGSGYEIALRDLEMRGAGAILGKDQSGAVQKGGLNLYCQLLSDALETLKGGTAELL</sequence>